<dbReference type="EMBL" id="JH793870">
    <property type="protein sequence ID" value="ELQ41618.1"/>
    <property type="molecule type" value="Genomic_DNA"/>
</dbReference>
<sequence>MRMVVSGGDGRGQTFHRCLFACRVGAARSEKLADDLGPRGAFDRPVFGALFFGPDLEAWTGRRAYARHRGDHAKGDDKVGHSELHFCGGFGIYISDFGNSFCDVNKFRYLKLPENN</sequence>
<reference evidence="1" key="1">
    <citation type="journal article" date="2012" name="PLoS Genet.">
        <title>Comparative analysis of the genomes of two field isolates of the rice blast fungus Magnaporthe oryzae.</title>
        <authorList>
            <person name="Xue M."/>
            <person name="Yang J."/>
            <person name="Li Z."/>
            <person name="Hu S."/>
            <person name="Yao N."/>
            <person name="Dean R.A."/>
            <person name="Zhao W."/>
            <person name="Shen M."/>
            <person name="Zhang H."/>
            <person name="Li C."/>
            <person name="Liu L."/>
            <person name="Cao L."/>
            <person name="Xu X."/>
            <person name="Xing Y."/>
            <person name="Hsiang T."/>
            <person name="Zhang Z."/>
            <person name="Xu J.R."/>
            <person name="Peng Y.L."/>
        </authorList>
    </citation>
    <scope>NUCLEOTIDE SEQUENCE</scope>
    <source>
        <strain evidence="1">Y34</strain>
    </source>
</reference>
<name>A0AA97PP67_PYRO3</name>
<dbReference type="AlphaFoldDB" id="A0AA97PP67"/>
<dbReference type="Proteomes" id="UP000011086">
    <property type="component" value="Unassembled WGS sequence"/>
</dbReference>
<proteinExistence type="predicted"/>
<accession>A0AA97PP67</accession>
<protein>
    <submittedName>
        <fullName evidence="1">Uncharacterized protein</fullName>
    </submittedName>
</protein>
<organism evidence="1">
    <name type="scientific">Pyricularia oryzae (strain Y34)</name>
    <name type="common">Rice blast fungus</name>
    <name type="synonym">Magnaporthe oryzae</name>
    <dbReference type="NCBI Taxonomy" id="1143189"/>
    <lineage>
        <taxon>Eukaryota</taxon>
        <taxon>Fungi</taxon>
        <taxon>Dikarya</taxon>
        <taxon>Ascomycota</taxon>
        <taxon>Pezizomycotina</taxon>
        <taxon>Sordariomycetes</taxon>
        <taxon>Sordariomycetidae</taxon>
        <taxon>Magnaporthales</taxon>
        <taxon>Pyriculariaceae</taxon>
        <taxon>Pyricularia</taxon>
    </lineage>
</organism>
<evidence type="ECO:0000313" key="1">
    <source>
        <dbReference type="EMBL" id="ELQ41618.1"/>
    </source>
</evidence>
<gene>
    <name evidence="1" type="ORF">OOU_Y34scaffold00263g1</name>
</gene>